<keyword evidence="1" id="KW-0145">Chemotaxis</keyword>
<sequence length="237" mass="25202">MTESVTSLDPDASDLLTELVTIGVGRAAAALSELVGERVELTVPRVHLVPLLCPLDGARSPDGLLTDGVSTVVIQDFQGTVRGRASLAFLRSSALALGNLLSDSEVTTTHVDLEVGGILLEVGNIVLNAVLGSLSNEAALTLEYSLPHLFSDGPVLPRLLPQSAGEEHLLIADVEFVVRNRNIAGTLAIVFAGGCVDLLLSRAARRWSPDGREEVPLLRMTRRNGFHDIPTGQLPHR</sequence>
<dbReference type="CDD" id="cd17910">
    <property type="entry name" value="CheC_ClassII"/>
    <property type="match status" value="1"/>
</dbReference>
<comment type="caution">
    <text evidence="2">The sequence shown here is derived from an EMBL/GenBank/DDBJ whole genome shotgun (WGS) entry which is preliminary data.</text>
</comment>
<reference evidence="2" key="1">
    <citation type="journal article" date="2020" name="mSystems">
        <title>Genome- and Community-Level Interaction Insights into Carbon Utilization and Element Cycling Functions of Hydrothermarchaeota in Hydrothermal Sediment.</title>
        <authorList>
            <person name="Zhou Z."/>
            <person name="Liu Y."/>
            <person name="Xu W."/>
            <person name="Pan J."/>
            <person name="Luo Z.H."/>
            <person name="Li M."/>
        </authorList>
    </citation>
    <scope>NUCLEOTIDE SEQUENCE [LARGE SCALE GENOMIC DNA]</scope>
    <source>
        <strain evidence="2">SpSt-339</strain>
    </source>
</reference>
<organism evidence="2">
    <name type="scientific">Schlesneria paludicola</name>
    <dbReference type="NCBI Taxonomy" id="360056"/>
    <lineage>
        <taxon>Bacteria</taxon>
        <taxon>Pseudomonadati</taxon>
        <taxon>Planctomycetota</taxon>
        <taxon>Planctomycetia</taxon>
        <taxon>Planctomycetales</taxon>
        <taxon>Planctomycetaceae</taxon>
        <taxon>Schlesneria</taxon>
    </lineage>
</organism>
<dbReference type="SUPFAM" id="SSF103039">
    <property type="entry name" value="CheC-like"/>
    <property type="match status" value="1"/>
</dbReference>
<dbReference type="EMBL" id="DSOK01000330">
    <property type="protein sequence ID" value="HEN16144.1"/>
    <property type="molecule type" value="Genomic_DNA"/>
</dbReference>
<dbReference type="InterPro" id="IPR028976">
    <property type="entry name" value="CheC-like_sf"/>
</dbReference>
<dbReference type="AlphaFoldDB" id="A0A7C2JZ03"/>
<name>A0A7C2JZ03_9PLAN</name>
<dbReference type="Gene3D" id="3.40.1550.10">
    <property type="entry name" value="CheC-like"/>
    <property type="match status" value="1"/>
</dbReference>
<dbReference type="GO" id="GO:0006935">
    <property type="term" value="P:chemotaxis"/>
    <property type="evidence" value="ECO:0007669"/>
    <property type="project" value="UniProtKB-KW"/>
</dbReference>
<accession>A0A7C2JZ03</accession>
<evidence type="ECO:0000256" key="1">
    <source>
        <dbReference type="ARBA" id="ARBA00022500"/>
    </source>
</evidence>
<proteinExistence type="predicted"/>
<protein>
    <submittedName>
        <fullName evidence="2">Chemotaxis protein CheC</fullName>
    </submittedName>
</protein>
<evidence type="ECO:0000313" key="2">
    <source>
        <dbReference type="EMBL" id="HEN16144.1"/>
    </source>
</evidence>
<gene>
    <name evidence="2" type="ORF">ENQ76_11835</name>
</gene>